<evidence type="ECO:0000256" key="2">
    <source>
        <dbReference type="ARBA" id="ARBA00022670"/>
    </source>
</evidence>
<dbReference type="RefSeq" id="WP_227422801.1">
    <property type="nucleotide sequence ID" value="NZ_CP071868.1"/>
</dbReference>
<evidence type="ECO:0000313" key="7">
    <source>
        <dbReference type="EMBL" id="QTE28565.1"/>
    </source>
</evidence>
<evidence type="ECO:0000256" key="1">
    <source>
        <dbReference type="ARBA" id="ARBA00011073"/>
    </source>
</evidence>
<dbReference type="SUPFAM" id="SSF52743">
    <property type="entry name" value="Subtilisin-like"/>
    <property type="match status" value="1"/>
</dbReference>
<proteinExistence type="inferred from homology"/>
<keyword evidence="8" id="KW-1185">Reference proteome</keyword>
<dbReference type="InterPro" id="IPR036852">
    <property type="entry name" value="Peptidase_S8/S53_dom_sf"/>
</dbReference>
<reference evidence="7" key="1">
    <citation type="submission" date="2021-03" db="EMBL/GenBank/DDBJ databases">
        <title>Pengzhenrongella sicca gen. nov., sp. nov., a new member of suborder Micrococcineae isolated from High-Arctic tundra soil.</title>
        <authorList>
            <person name="Peng F."/>
        </authorList>
    </citation>
    <scope>NUCLEOTIDE SEQUENCE</scope>
    <source>
        <strain evidence="7">LRZ-2</strain>
    </source>
</reference>
<gene>
    <name evidence="7" type="ORF">J4E96_14495</name>
</gene>
<evidence type="ECO:0000259" key="6">
    <source>
        <dbReference type="Pfam" id="PF00082"/>
    </source>
</evidence>
<evidence type="ECO:0000256" key="4">
    <source>
        <dbReference type="ARBA" id="ARBA00022825"/>
    </source>
</evidence>
<dbReference type="InterPro" id="IPR050131">
    <property type="entry name" value="Peptidase_S8_subtilisin-like"/>
</dbReference>
<name>A0A8A4ZAW8_9MICO</name>
<feature type="domain" description="Peptidase S8/S53" evidence="6">
    <location>
        <begin position="272"/>
        <end position="637"/>
    </location>
</feature>
<keyword evidence="3" id="KW-0378">Hydrolase</keyword>
<dbReference type="Gene3D" id="3.40.50.200">
    <property type="entry name" value="Peptidase S8/S53 domain"/>
    <property type="match status" value="1"/>
</dbReference>
<dbReference type="Pfam" id="PF00082">
    <property type="entry name" value="Peptidase_S8"/>
    <property type="match status" value="1"/>
</dbReference>
<comment type="similarity">
    <text evidence="1">Belongs to the peptidase S8 family.</text>
</comment>
<accession>A0A8A4ZAW8</accession>
<dbReference type="InterPro" id="IPR034074">
    <property type="entry name" value="Y4bN_pept_dom"/>
</dbReference>
<evidence type="ECO:0000256" key="5">
    <source>
        <dbReference type="SAM" id="MobiDB-lite"/>
    </source>
</evidence>
<evidence type="ECO:0000256" key="3">
    <source>
        <dbReference type="ARBA" id="ARBA00022801"/>
    </source>
</evidence>
<dbReference type="GO" id="GO:0006508">
    <property type="term" value="P:proteolysis"/>
    <property type="evidence" value="ECO:0007669"/>
    <property type="project" value="UniProtKB-KW"/>
</dbReference>
<sequence>MAERDRPHILVPTPPQPEPFTLAAAGGGAEKEGFIGDRRRHGRRLTHELEQAFIAPAEVPETEGTYVTFQSFPGLELALESLDPQRAGDQPELVAVRQDEREGGSVQVATVYIPDGKKEYFVKRLTDYVETARTDGVRHARLVDGIQSIRRATIRELWTDPEDLYPREAAQTFWWEVWLRRRDGNERHRFTGFAARHQLRTSEHYLGFGDRTVVLLHATADQLASAFEALDDIAELRRPHDVANLLASLPATEQADWVDDLRSRLRTADENAPVVCLLDTGIQAGHPLLVESINKSDLHVADPLWRVQPFHSHGTEMAGLALYGDLHGAIVDTQPVTLRHGLESVKILPDHGANARDLYGAIIARSVDLPEIQASDRPRVFMLAVTAPHPVYSTADPDPAEQADAGRPTSWSATIDALSFGRAIDDTDPKFTYLDRDEPRRPRLFVVSAGNIHDLDANDDHLDRSDVEPVEDPAQAWNALTVGAYSEQDDMSGAPADFAGYVPIAQRGELSPVSRTSVVFDRKKWPFKPEVVADGGNTAASPDKTGVDTPPNLALLTTRLQRPGEGFFTTTRDTSAATAQVAAIAADIQAAYPTLRPETVRALIVHSAEWTPPMSARLNAAPTMGRRVSLLRRYGMGVPDAGRALRSAADALTLIAEARIHPYERDGASNAGKVREMNLHDLPWPVQELENLGETQVRLRVTLSYFVEPNPSNRGWTGRYIYPSHGLRFATRRPEESVESFRQRINTRARQDGQRPPSLDTEQGWTFGSNQQQAPGSLHTDIWRGTAAALASKGALAVYPVAGWWKTRGTYDQSIHGVDYSLVVSIESPEVEVDLWTPVAQLVGTVIEITS</sequence>
<protein>
    <submittedName>
        <fullName evidence="7">S8 family peptidase</fullName>
    </submittedName>
</protein>
<dbReference type="EMBL" id="CP071868">
    <property type="protein sequence ID" value="QTE28565.1"/>
    <property type="molecule type" value="Genomic_DNA"/>
</dbReference>
<keyword evidence="4" id="KW-0720">Serine protease</keyword>
<dbReference type="Proteomes" id="UP000663937">
    <property type="component" value="Chromosome"/>
</dbReference>
<feature type="compositionally biased region" description="Polar residues" evidence="5">
    <location>
        <begin position="760"/>
        <end position="775"/>
    </location>
</feature>
<dbReference type="AlphaFoldDB" id="A0A8A4ZAW8"/>
<evidence type="ECO:0000313" key="8">
    <source>
        <dbReference type="Proteomes" id="UP000663937"/>
    </source>
</evidence>
<dbReference type="PANTHER" id="PTHR43806">
    <property type="entry name" value="PEPTIDASE S8"/>
    <property type="match status" value="1"/>
</dbReference>
<dbReference type="CDD" id="cd04847">
    <property type="entry name" value="Peptidases_S8_Subtilisin_like_2"/>
    <property type="match status" value="1"/>
</dbReference>
<dbReference type="PANTHER" id="PTHR43806:SF11">
    <property type="entry name" value="CEREVISIN-RELATED"/>
    <property type="match status" value="1"/>
</dbReference>
<feature type="region of interest" description="Disordered" evidence="5">
    <location>
        <begin position="746"/>
        <end position="777"/>
    </location>
</feature>
<keyword evidence="2" id="KW-0645">Protease</keyword>
<dbReference type="GO" id="GO:0004252">
    <property type="term" value="F:serine-type endopeptidase activity"/>
    <property type="evidence" value="ECO:0007669"/>
    <property type="project" value="InterPro"/>
</dbReference>
<dbReference type="InterPro" id="IPR000209">
    <property type="entry name" value="Peptidase_S8/S53_dom"/>
</dbReference>
<dbReference type="KEGG" id="psic:J4E96_14495"/>
<organism evidence="7 8">
    <name type="scientific">Pengzhenrongella sicca</name>
    <dbReference type="NCBI Taxonomy" id="2819238"/>
    <lineage>
        <taxon>Bacteria</taxon>
        <taxon>Bacillati</taxon>
        <taxon>Actinomycetota</taxon>
        <taxon>Actinomycetes</taxon>
        <taxon>Micrococcales</taxon>
        <taxon>Pengzhenrongella</taxon>
    </lineage>
</organism>